<evidence type="ECO:0000313" key="1">
    <source>
        <dbReference type="EMBL" id="CAH1111564.1"/>
    </source>
</evidence>
<keyword evidence="2" id="KW-1185">Reference proteome</keyword>
<dbReference type="Proteomes" id="UP001153636">
    <property type="component" value="Chromosome 6"/>
</dbReference>
<proteinExistence type="predicted"/>
<dbReference type="AlphaFoldDB" id="A0A9P0D6Z1"/>
<sequence>MATAGEDLQEALIIKETLKDLKEDILSKFDEIIEISSKQIEEINELVKKNVEEVINKHGPAAEKLVQEMCAEACAQVKQLQLDTEETLTTVWSTSSTLLQSVGKTATDMVPTEDFDTFVESLILFMENVLSGLLDHLSLMVILFLQEQEELFKKFKERYNTEAQTRKSK</sequence>
<name>A0A9P0D6Z1_9CUCU</name>
<evidence type="ECO:0000313" key="2">
    <source>
        <dbReference type="Proteomes" id="UP001153636"/>
    </source>
</evidence>
<dbReference type="OrthoDB" id="6775254at2759"/>
<organism evidence="1 2">
    <name type="scientific">Psylliodes chrysocephalus</name>
    <dbReference type="NCBI Taxonomy" id="3402493"/>
    <lineage>
        <taxon>Eukaryota</taxon>
        <taxon>Metazoa</taxon>
        <taxon>Ecdysozoa</taxon>
        <taxon>Arthropoda</taxon>
        <taxon>Hexapoda</taxon>
        <taxon>Insecta</taxon>
        <taxon>Pterygota</taxon>
        <taxon>Neoptera</taxon>
        <taxon>Endopterygota</taxon>
        <taxon>Coleoptera</taxon>
        <taxon>Polyphaga</taxon>
        <taxon>Cucujiformia</taxon>
        <taxon>Chrysomeloidea</taxon>
        <taxon>Chrysomelidae</taxon>
        <taxon>Galerucinae</taxon>
        <taxon>Alticini</taxon>
        <taxon>Psylliodes</taxon>
    </lineage>
</organism>
<dbReference type="EMBL" id="OV651818">
    <property type="protein sequence ID" value="CAH1111564.1"/>
    <property type="molecule type" value="Genomic_DNA"/>
</dbReference>
<reference evidence="1" key="1">
    <citation type="submission" date="2022-01" db="EMBL/GenBank/DDBJ databases">
        <authorList>
            <person name="King R."/>
        </authorList>
    </citation>
    <scope>NUCLEOTIDE SEQUENCE</scope>
</reference>
<accession>A0A9P0D6Z1</accession>
<gene>
    <name evidence="1" type="ORF">PSYICH_LOCUS12806</name>
</gene>
<protein>
    <submittedName>
        <fullName evidence="1">Uncharacterized protein</fullName>
    </submittedName>
</protein>